<gene>
    <name evidence="2" type="ORF">DCW74_18220</name>
</gene>
<feature type="compositionally biased region" description="Low complexity" evidence="1">
    <location>
        <begin position="1323"/>
        <end position="1342"/>
    </location>
</feature>
<organism evidence="2 3">
    <name type="scientific">Alteromonas australica</name>
    <dbReference type="NCBI Taxonomy" id="589873"/>
    <lineage>
        <taxon>Bacteria</taxon>
        <taxon>Pseudomonadati</taxon>
        <taxon>Pseudomonadota</taxon>
        <taxon>Gammaproteobacteria</taxon>
        <taxon>Alteromonadales</taxon>
        <taxon>Alteromonadaceae</taxon>
        <taxon>Alteromonas/Salinimonas group</taxon>
        <taxon>Alteromonas</taxon>
    </lineage>
</organism>
<comment type="caution">
    <text evidence="2">The sequence shown here is derived from an EMBL/GenBank/DDBJ whole genome shotgun (WGS) entry which is preliminary data.</text>
</comment>
<dbReference type="EMBL" id="DNAN01000633">
    <property type="protein sequence ID" value="HAW77657.1"/>
    <property type="molecule type" value="Genomic_DNA"/>
</dbReference>
<evidence type="ECO:0008006" key="4">
    <source>
        <dbReference type="Google" id="ProtNLM"/>
    </source>
</evidence>
<sequence>IAEGVGAGIIKAGQGIGELLALPSDYFFDTDYANKIQEESEALQEYLGLDPVGLPGQLAEVATQFILPGGLAAKAAVRLSRLGRLDRAVRQGRASIGGPTRAITKGERRILQAQQVGAAGLADTIVASDGTMTIGDFVEGGPTLTDKSVGLTGKEEALRLLENKLKIGAEASALFAGVPYAIKGLAIMGKPVADITGAGLGAVAVPTVTKLRAAAEAAGNSKLAESIGNIPINSTILNLTRGRSNTTVGDVYKGLMARFRFRGNLAEDVAEVRGGMQGYLDSVATKAGRTMKQLEDAIDKELGTNTRLGRFMRGRSTALERSEILNSVYRFLTEETPEGRQALLNSLPTPQVRRAAQRMRNQIDDLTLDISRSRYFTQELGEDAQAEILANLGSYLRKKYRVFEDPDAYFGNPSKNIRPSQEYVQNRRAASNLLSDPNNYNSTRDLYSKMVRPLGEGEELGIRTDGGVAPQFVNEILDKIANNYRKKVGFGLDDKVSGRVIRDKLKTGLLAPRRVDNEAIRLMLGEIKDPIDAFAITMADMSEFIAKERFYSFMDSTKVVDPNLVQGGRLADDSDIISGDVWNRLSREERAKYVELTEDGTGTLQSRSRKNNLDDAGNEISTDETWVKRGVYNDITRATWYETMPVINLGYGLMMLGKGFAQKAATVFSPITQIRNVTSAALFAAANGNWGRGANVGESMSLVIENLKRTAPEKRAEFYQMLQENGVIGTQAQVREIDRIIKDGLEVTRGGEFDQFGVNLAQKKTRGKLGQFIRSIDQRARDLYQGGDDIWKIYSFDFERSKLINAFRGNEQLAERYARQRGFEDLNAYAADIVKNTVPNYDRVPQFVKDLRKLPVGNFIAFPAEIIRTTTNTLKRSVDEIQEGRRMMDEGGQILDRGGDATMYETGQNLRDIGRRRLTGLTLTTSVAGPSIQQFGMLMTNTTAEAIDALREISPPWSQNSTLVPTSVDKDGQLTGYIDYSFFNPYDYLKRPISAILNEVNKGKELGLDSSKIATNAAKQMLSEMLSPFAEESIFTERLADVFLRGGETRTGARVYREGDADSDGEKAAKSFVHVMGALNPGILRETIGDLAAVDPQTTQLERNFIFGGDLEMNSRIATAIGAGVDNRGNVRQIGEELARLVTGIGEYKVTPERALMYRGLEYNEASRKPQGAFNKALRTGFSTPLSMDNVVVAYNAQNEAAYRIQSKMYRLIQKMTDLGMKKDKIKKALKKNKIANWERVSEGLFTPVKIPDEIVKQVNFAQDDYGGDKVDTNLLGQLRSKAQERRLSTKLPEGELPLGRKRNPEFEYLDQFGSVDTPTEEQPVAAAVPPPAAAQAGVAPAQMAAPALNTANLDPSLLGSNPIDAMRNLQIAQRTR</sequence>
<proteinExistence type="predicted"/>
<evidence type="ECO:0000256" key="1">
    <source>
        <dbReference type="SAM" id="MobiDB-lite"/>
    </source>
</evidence>
<name>A0A350P8P0_9ALTE</name>
<accession>A0A350P8P0</accession>
<feature type="non-terminal residue" evidence="2">
    <location>
        <position position="1"/>
    </location>
</feature>
<evidence type="ECO:0000313" key="2">
    <source>
        <dbReference type="EMBL" id="HAW77657.1"/>
    </source>
</evidence>
<dbReference type="Proteomes" id="UP000263517">
    <property type="component" value="Unassembled WGS sequence"/>
</dbReference>
<feature type="region of interest" description="Disordered" evidence="1">
    <location>
        <begin position="1318"/>
        <end position="1342"/>
    </location>
</feature>
<protein>
    <recommendedName>
        <fullName evidence="4">Large polyvalent protein associated domain-containing protein</fullName>
    </recommendedName>
</protein>
<reference evidence="2 3" key="1">
    <citation type="journal article" date="2018" name="Nat. Biotechnol.">
        <title>A standardized bacterial taxonomy based on genome phylogeny substantially revises the tree of life.</title>
        <authorList>
            <person name="Parks D.H."/>
            <person name="Chuvochina M."/>
            <person name="Waite D.W."/>
            <person name="Rinke C."/>
            <person name="Skarshewski A."/>
            <person name="Chaumeil P.A."/>
            <person name="Hugenholtz P."/>
        </authorList>
    </citation>
    <scope>NUCLEOTIDE SEQUENCE [LARGE SCALE GENOMIC DNA]</scope>
    <source>
        <strain evidence="2">UBA11978</strain>
    </source>
</reference>
<evidence type="ECO:0000313" key="3">
    <source>
        <dbReference type="Proteomes" id="UP000263517"/>
    </source>
</evidence>